<dbReference type="GO" id="GO:0016887">
    <property type="term" value="F:ATP hydrolysis activity"/>
    <property type="evidence" value="ECO:0007669"/>
    <property type="project" value="InterPro"/>
</dbReference>
<dbReference type="FunFam" id="3.40.50.300:FF:000221">
    <property type="entry name" value="Multidrug ABC transporter ATP-binding protein"/>
    <property type="match status" value="1"/>
</dbReference>
<dbReference type="CDD" id="cd18548">
    <property type="entry name" value="ABC_6TM_Tm287_like"/>
    <property type="match status" value="1"/>
</dbReference>
<dbReference type="PANTHER" id="PTHR43394">
    <property type="entry name" value="ATP-DEPENDENT PERMEASE MDL1, MITOCHONDRIAL"/>
    <property type="match status" value="1"/>
</dbReference>
<evidence type="ECO:0000256" key="8">
    <source>
        <dbReference type="ARBA" id="ARBA00023136"/>
    </source>
</evidence>
<dbReference type="PROSITE" id="PS00211">
    <property type="entry name" value="ABC_TRANSPORTER_1"/>
    <property type="match status" value="1"/>
</dbReference>
<evidence type="ECO:0000256" key="9">
    <source>
        <dbReference type="SAM" id="Phobius"/>
    </source>
</evidence>
<dbReference type="RefSeq" id="WP_130554226.1">
    <property type="nucleotide sequence ID" value="NZ_CP069079.1"/>
</dbReference>
<dbReference type="InterPro" id="IPR039421">
    <property type="entry name" value="Type_1_exporter"/>
</dbReference>
<evidence type="ECO:0000256" key="6">
    <source>
        <dbReference type="ARBA" id="ARBA00022840"/>
    </source>
</evidence>
<protein>
    <submittedName>
        <fullName evidence="12">ABC transporter ATP-binding protein</fullName>
    </submittedName>
</protein>
<dbReference type="GO" id="GO:0005524">
    <property type="term" value="F:ATP binding"/>
    <property type="evidence" value="ECO:0007669"/>
    <property type="project" value="UniProtKB-KW"/>
</dbReference>
<keyword evidence="7 9" id="KW-1133">Transmembrane helix</keyword>
<dbReference type="InterPro" id="IPR003439">
    <property type="entry name" value="ABC_transporter-like_ATP-bd"/>
</dbReference>
<keyword evidence="5" id="KW-0547">Nucleotide-binding</keyword>
<proteinExistence type="predicted"/>
<keyword evidence="8 9" id="KW-0472">Membrane</keyword>
<feature type="transmembrane region" description="Helical" evidence="9">
    <location>
        <begin position="152"/>
        <end position="172"/>
    </location>
</feature>
<dbReference type="SUPFAM" id="SSF52540">
    <property type="entry name" value="P-loop containing nucleoside triphosphate hydrolases"/>
    <property type="match status" value="1"/>
</dbReference>
<keyword evidence="2" id="KW-0813">Transport</keyword>
<dbReference type="InterPro" id="IPR003593">
    <property type="entry name" value="AAA+_ATPase"/>
</dbReference>
<dbReference type="EMBL" id="SHGT01000001">
    <property type="protein sequence ID" value="TAA15561.1"/>
    <property type="molecule type" value="Genomic_DNA"/>
</dbReference>
<dbReference type="Gene3D" id="3.40.50.300">
    <property type="entry name" value="P-loop containing nucleotide triphosphate hydrolases"/>
    <property type="match status" value="1"/>
</dbReference>
<evidence type="ECO:0000256" key="5">
    <source>
        <dbReference type="ARBA" id="ARBA00022741"/>
    </source>
</evidence>
<keyword evidence="4 9" id="KW-0812">Transmembrane</keyword>
<dbReference type="PANTHER" id="PTHR43394:SF1">
    <property type="entry name" value="ATP-BINDING CASSETTE SUB-FAMILY B MEMBER 10, MITOCHONDRIAL"/>
    <property type="match status" value="1"/>
</dbReference>
<accession>A0A4Q8L448</accession>
<gene>
    <name evidence="12" type="ORF">EXW74_00520</name>
</gene>
<dbReference type="Gene3D" id="1.20.1560.10">
    <property type="entry name" value="ABC transporter type 1, transmembrane domain"/>
    <property type="match status" value="1"/>
</dbReference>
<dbReference type="Proteomes" id="UP000291525">
    <property type="component" value="Unassembled WGS sequence"/>
</dbReference>
<name>A0A4Q8L448_9STRE</name>
<comment type="caution">
    <text evidence="12">The sequence shown here is derived from an EMBL/GenBank/DDBJ whole genome shotgun (WGS) entry which is preliminary data.</text>
</comment>
<evidence type="ECO:0000256" key="3">
    <source>
        <dbReference type="ARBA" id="ARBA00022475"/>
    </source>
</evidence>
<dbReference type="PROSITE" id="PS50893">
    <property type="entry name" value="ABC_TRANSPORTER_2"/>
    <property type="match status" value="1"/>
</dbReference>
<evidence type="ECO:0000313" key="12">
    <source>
        <dbReference type="EMBL" id="TAA15561.1"/>
    </source>
</evidence>
<feature type="transmembrane region" description="Helical" evidence="9">
    <location>
        <begin position="49"/>
        <end position="69"/>
    </location>
</feature>
<evidence type="ECO:0000256" key="4">
    <source>
        <dbReference type="ARBA" id="ARBA00022692"/>
    </source>
</evidence>
<organism evidence="12 13">
    <name type="scientific">Streptococcus parasuis</name>
    <dbReference type="NCBI Taxonomy" id="1501662"/>
    <lineage>
        <taxon>Bacteria</taxon>
        <taxon>Bacillati</taxon>
        <taxon>Bacillota</taxon>
        <taxon>Bacilli</taxon>
        <taxon>Lactobacillales</taxon>
        <taxon>Streptococcaceae</taxon>
        <taxon>Streptococcus</taxon>
    </lineage>
</organism>
<feature type="transmembrane region" description="Helical" evidence="9">
    <location>
        <begin position="275"/>
        <end position="293"/>
    </location>
</feature>
<feature type="domain" description="ABC transmembrane type-1" evidence="11">
    <location>
        <begin position="14"/>
        <end position="295"/>
    </location>
</feature>
<evidence type="ECO:0000259" key="10">
    <source>
        <dbReference type="PROSITE" id="PS50893"/>
    </source>
</evidence>
<evidence type="ECO:0000256" key="1">
    <source>
        <dbReference type="ARBA" id="ARBA00004651"/>
    </source>
</evidence>
<dbReference type="Pfam" id="PF00664">
    <property type="entry name" value="ABC_membrane"/>
    <property type="match status" value="1"/>
</dbReference>
<feature type="transmembrane region" description="Helical" evidence="9">
    <location>
        <begin position="228"/>
        <end position="255"/>
    </location>
</feature>
<dbReference type="OrthoDB" id="9770415at2"/>
<feature type="domain" description="ABC transporter" evidence="10">
    <location>
        <begin position="327"/>
        <end position="562"/>
    </location>
</feature>
<evidence type="ECO:0000259" key="11">
    <source>
        <dbReference type="PROSITE" id="PS50929"/>
    </source>
</evidence>
<dbReference type="InterPro" id="IPR027417">
    <property type="entry name" value="P-loop_NTPase"/>
</dbReference>
<dbReference type="GO" id="GO:0005886">
    <property type="term" value="C:plasma membrane"/>
    <property type="evidence" value="ECO:0007669"/>
    <property type="project" value="UniProtKB-SubCell"/>
</dbReference>
<dbReference type="Pfam" id="PF00005">
    <property type="entry name" value="ABC_tran"/>
    <property type="match status" value="1"/>
</dbReference>
<dbReference type="AlphaFoldDB" id="A0A4Q8L448"/>
<dbReference type="InterPro" id="IPR011527">
    <property type="entry name" value="ABC1_TM_dom"/>
</dbReference>
<dbReference type="PROSITE" id="PS50929">
    <property type="entry name" value="ABC_TM1F"/>
    <property type="match status" value="1"/>
</dbReference>
<dbReference type="SMART" id="SM00382">
    <property type="entry name" value="AAA"/>
    <property type="match status" value="1"/>
</dbReference>
<dbReference type="GO" id="GO:0015421">
    <property type="term" value="F:ABC-type oligopeptide transporter activity"/>
    <property type="evidence" value="ECO:0007669"/>
    <property type="project" value="TreeGrafter"/>
</dbReference>
<evidence type="ECO:0000256" key="7">
    <source>
        <dbReference type="ARBA" id="ARBA00022989"/>
    </source>
</evidence>
<feature type="transmembrane region" description="Helical" evidence="9">
    <location>
        <begin position="123"/>
        <end position="146"/>
    </location>
</feature>
<comment type="subcellular location">
    <subcellularLocation>
        <location evidence="1">Cell membrane</location>
        <topology evidence="1">Multi-pass membrane protein</topology>
    </subcellularLocation>
</comment>
<evidence type="ECO:0000313" key="13">
    <source>
        <dbReference type="Proteomes" id="UP000291525"/>
    </source>
</evidence>
<evidence type="ECO:0000256" key="2">
    <source>
        <dbReference type="ARBA" id="ARBA00022448"/>
    </source>
</evidence>
<keyword evidence="6 12" id="KW-0067">ATP-binding</keyword>
<dbReference type="SUPFAM" id="SSF90123">
    <property type="entry name" value="ABC transporter transmembrane region"/>
    <property type="match status" value="1"/>
</dbReference>
<dbReference type="InterPro" id="IPR017871">
    <property type="entry name" value="ABC_transporter-like_CS"/>
</dbReference>
<feature type="transmembrane region" description="Helical" evidence="9">
    <location>
        <begin position="12"/>
        <end position="29"/>
    </location>
</feature>
<dbReference type="InterPro" id="IPR036640">
    <property type="entry name" value="ABC1_TM_sf"/>
</dbReference>
<keyword evidence="3" id="KW-1003">Cell membrane</keyword>
<reference evidence="12 13" key="1">
    <citation type="submission" date="2019-02" db="EMBL/GenBank/DDBJ databases">
        <title>First genome of the species Streptococcus parasuis.</title>
        <authorList>
            <person name="Stevens M.J.A."/>
            <person name="Stephan R."/>
        </authorList>
    </citation>
    <scope>NUCLEOTIDE SEQUENCE [LARGE SCALE GENOMIC DNA]</scope>
    <source>
        <strain evidence="12 13">4253</strain>
    </source>
</reference>
<sequence>MFKNAILRYKWHALTSVVLTSIVVITTLLQPSYLKDVLTAVLLNDQDEIFRVGKILLVIAGIGLLAGLANTIIAAKIAQGVSADIRENTFRKIQSFSYANIEEFNAGNLVVRMTNDVTQIQNLTMMLFTILLRVPLLFIGAFIMAVRTLPELWWMIIVMVILIVAIMAIVMGQMGPRFGKFQTLMDRMNSIVKENLRGIRVVKSFVQEKNQYDKFKEVSNELLDLNIFIGYGFSILQPLMMFISYMAIFASLYLVSGMVDTNLEVVGGFTSFMSYLMQIMFAIVMTSFMGMQASRAAISIKRIAEVLNTEPAMTFVDVPDEELNGSIVFDNVTFTYPHDTEPTLKNISFEIEPGQMVGVVGATGAGKSTLAQLIARLFDPQEGRIFIGGRDVKEVNKNTLRNTVSIVLQKAILFSGTIADNLRQGAPGADLLRLERAAGIAQAKEFIDRLDETYESKVEERGNNFSGGQKQRISIARGVIGEPKVLVLDDSTSALDAKSEKLVQEALNHELKATTTVIVAQKISSVIKADKILVLDEGRLIGEGTHAELVANNAVYREIYETQKGREE</sequence>